<name>A0A2H0WPG4_9BACT</name>
<dbReference type="InterPro" id="IPR051319">
    <property type="entry name" value="Oligoribo/pAp-PDE_c-di-AMP_PDE"/>
</dbReference>
<dbReference type="Pfam" id="PF02272">
    <property type="entry name" value="DHHA1"/>
    <property type="match status" value="1"/>
</dbReference>
<dbReference type="InterPro" id="IPR003156">
    <property type="entry name" value="DHHA1_dom"/>
</dbReference>
<protein>
    <submittedName>
        <fullName evidence="3">Uncharacterized protein</fullName>
    </submittedName>
</protein>
<evidence type="ECO:0000259" key="2">
    <source>
        <dbReference type="Pfam" id="PF02272"/>
    </source>
</evidence>
<reference evidence="4" key="1">
    <citation type="submission" date="2017-09" db="EMBL/GenBank/DDBJ databases">
        <title>Depth-based differentiation of microbial function through sediment-hosted aquifers and enrichment of novel symbionts in the deep terrestrial subsurface.</title>
        <authorList>
            <person name="Probst A.J."/>
            <person name="Ladd B."/>
            <person name="Jarett J.K."/>
            <person name="Geller-Mcgrath D.E."/>
            <person name="Sieber C.M.K."/>
            <person name="Emerson J.B."/>
            <person name="Anantharaman K."/>
            <person name="Thomas B.C."/>
            <person name="Malmstrom R."/>
            <person name="Stieglmeier M."/>
            <person name="Klingl A."/>
            <person name="Woyke T."/>
            <person name="Ryan C.M."/>
            <person name="Banfield J.F."/>
        </authorList>
    </citation>
    <scope>NUCLEOTIDE SEQUENCE [LARGE SCALE GENOMIC DNA]</scope>
</reference>
<dbReference type="InterPro" id="IPR038763">
    <property type="entry name" value="DHH_sf"/>
</dbReference>
<evidence type="ECO:0000259" key="1">
    <source>
        <dbReference type="Pfam" id="PF01368"/>
    </source>
</evidence>
<dbReference type="SUPFAM" id="SSF64182">
    <property type="entry name" value="DHH phosphoesterases"/>
    <property type="match status" value="1"/>
</dbReference>
<organism evidence="3 4">
    <name type="scientific">Candidatus Shapirobacteria bacterium CG09_land_8_20_14_0_10_39_12</name>
    <dbReference type="NCBI Taxonomy" id="1974885"/>
    <lineage>
        <taxon>Bacteria</taxon>
        <taxon>Candidatus Shapironibacteriota</taxon>
    </lineage>
</organism>
<evidence type="ECO:0000313" key="4">
    <source>
        <dbReference type="Proteomes" id="UP000230775"/>
    </source>
</evidence>
<comment type="caution">
    <text evidence="3">The sequence shown here is derived from an EMBL/GenBank/DDBJ whole genome shotgun (WGS) entry which is preliminary data.</text>
</comment>
<dbReference type="Gene3D" id="3.90.1640.10">
    <property type="entry name" value="inorganic pyrophosphatase (n-terminal core)"/>
    <property type="match status" value="1"/>
</dbReference>
<evidence type="ECO:0000313" key="3">
    <source>
        <dbReference type="EMBL" id="PIS14552.1"/>
    </source>
</evidence>
<dbReference type="AlphaFoldDB" id="A0A2H0WPG4"/>
<dbReference type="PANTHER" id="PTHR47618">
    <property type="entry name" value="BIFUNCTIONAL OLIGORIBONUCLEASE AND PAP PHOSPHATASE NRNA"/>
    <property type="match status" value="1"/>
</dbReference>
<sequence>MTDQIREMAPTILEAIQKSNKILLHCHPYPDPDSVGSVLAMSAVLKKLGKNVTPIIGDTDYPQSLMEFPNCKWIQSKNYTQINSNEFDLFLILDSSSPSQITQIADINFPDSMNTIVIDHHATNSKFGNINLVEPTYSSTSQILYELFKLWGVEVNPDIAVCLFMGIFADTGGFKYQKSTPDTLQAASELAKINPDYHKLIFNLENNKKPIEVEMTGLALSSIQKYFSDHVVLSVIPYEEIKKRNLSKSDAMEGLVASLLKAVIGWDLVASLVEAEPNVVTVSLRTRDENRFDVSRIAKIVGEKGGGHRGAAGTTILEPLDKAKTTLLYAIEKTFPELGKQ</sequence>
<dbReference type="Gene3D" id="3.10.310.30">
    <property type="match status" value="1"/>
</dbReference>
<dbReference type="Proteomes" id="UP000230775">
    <property type="component" value="Unassembled WGS sequence"/>
</dbReference>
<accession>A0A2H0WPG4</accession>
<proteinExistence type="predicted"/>
<dbReference type="GO" id="GO:0003676">
    <property type="term" value="F:nucleic acid binding"/>
    <property type="evidence" value="ECO:0007669"/>
    <property type="project" value="InterPro"/>
</dbReference>
<gene>
    <name evidence="3" type="ORF">COT64_01975</name>
</gene>
<dbReference type="PANTHER" id="PTHR47618:SF1">
    <property type="entry name" value="BIFUNCTIONAL OLIGORIBONUCLEASE AND PAP PHOSPHATASE NRNA"/>
    <property type="match status" value="1"/>
</dbReference>
<dbReference type="InterPro" id="IPR001667">
    <property type="entry name" value="DDH_dom"/>
</dbReference>
<dbReference type="Pfam" id="PF01368">
    <property type="entry name" value="DHH"/>
    <property type="match status" value="1"/>
</dbReference>
<feature type="domain" description="DHHA1" evidence="2">
    <location>
        <begin position="256"/>
        <end position="325"/>
    </location>
</feature>
<dbReference type="EMBL" id="PEZI01000042">
    <property type="protein sequence ID" value="PIS14552.1"/>
    <property type="molecule type" value="Genomic_DNA"/>
</dbReference>
<feature type="domain" description="DDH" evidence="1">
    <location>
        <begin position="21"/>
        <end position="167"/>
    </location>
</feature>